<dbReference type="PANTHER" id="PTHR30570:SF1">
    <property type="entry name" value="PHOSPHATE-BINDING PROTEIN PSTS"/>
    <property type="match status" value="1"/>
</dbReference>
<dbReference type="CDD" id="cd13566">
    <property type="entry name" value="PBP2_phosphate"/>
    <property type="match status" value="1"/>
</dbReference>
<dbReference type="SUPFAM" id="SSF53850">
    <property type="entry name" value="Periplasmic binding protein-like II"/>
    <property type="match status" value="1"/>
</dbReference>
<comment type="caution">
    <text evidence="3">The sequence shown here is derived from an EMBL/GenBank/DDBJ whole genome shotgun (WGS) entry which is preliminary data.</text>
</comment>
<dbReference type="PANTHER" id="PTHR30570">
    <property type="entry name" value="PERIPLASMIC PHOSPHATE BINDING COMPONENT OF PHOSPHATE ABC TRANSPORTER"/>
    <property type="match status" value="1"/>
</dbReference>
<keyword evidence="1" id="KW-0732">Signal</keyword>
<dbReference type="InterPro" id="IPR024370">
    <property type="entry name" value="PBP_domain"/>
</dbReference>
<evidence type="ECO:0000259" key="2">
    <source>
        <dbReference type="Pfam" id="PF12849"/>
    </source>
</evidence>
<evidence type="ECO:0000313" key="3">
    <source>
        <dbReference type="EMBL" id="KYC52577.1"/>
    </source>
</evidence>
<dbReference type="EMBL" id="LNGC01000020">
    <property type="protein sequence ID" value="KYC52577.1"/>
    <property type="molecule type" value="Genomic_DNA"/>
</dbReference>
<name>A0A150J5Q7_9EURY</name>
<feature type="domain" description="PBP" evidence="2">
    <location>
        <begin position="31"/>
        <end position="312"/>
    </location>
</feature>
<dbReference type="Gene3D" id="3.40.190.10">
    <property type="entry name" value="Periplasmic binding protein-like II"/>
    <property type="match status" value="2"/>
</dbReference>
<reference evidence="3 4" key="1">
    <citation type="journal article" date="2016" name="ISME J.">
        <title>Chasing the elusive Euryarchaeota class WSA2: genomes reveal a uniquely fastidious methyl-reducing methanogen.</title>
        <authorList>
            <person name="Nobu M.K."/>
            <person name="Narihiro T."/>
            <person name="Kuroda K."/>
            <person name="Mei R."/>
            <person name="Liu W.T."/>
        </authorList>
    </citation>
    <scope>NUCLEOTIDE SEQUENCE [LARGE SCALE GENOMIC DNA]</scope>
    <source>
        <strain evidence="3">U1lsi0528_Bin055</strain>
    </source>
</reference>
<protein>
    <submittedName>
        <fullName evidence="3">Molybdate ABC transporter periplasmic substrate-binding protein</fullName>
    </submittedName>
</protein>
<dbReference type="Proteomes" id="UP000075398">
    <property type="component" value="Unassembled WGS sequence"/>
</dbReference>
<evidence type="ECO:0000256" key="1">
    <source>
        <dbReference type="ARBA" id="ARBA00022729"/>
    </source>
</evidence>
<dbReference type="PATRIC" id="fig|1705409.3.peg.742"/>
<dbReference type="STRING" id="1705564.APG08_00588"/>
<proteinExistence type="predicted"/>
<dbReference type="Pfam" id="PF12849">
    <property type="entry name" value="PBP_like_2"/>
    <property type="match status" value="1"/>
</dbReference>
<dbReference type="AlphaFoldDB" id="A0A150J5Q7"/>
<gene>
    <name evidence="3" type="ORF">AMQ22_00725</name>
</gene>
<dbReference type="PROSITE" id="PS51257">
    <property type="entry name" value="PROKAR_LIPOPROTEIN"/>
    <property type="match status" value="1"/>
</dbReference>
<evidence type="ECO:0000313" key="4">
    <source>
        <dbReference type="Proteomes" id="UP000075398"/>
    </source>
</evidence>
<sequence length="342" mass="36839">MNGKRIGIFGLVMAVIVFGMVFSGCTQNTSTQPSNVKLSQTGSSTVLPLAIAWAEQFEGAQISVSGGGSSHGLNSLLKGEADLGDASRLMKSSDYKAVGCDETMVNSDGTAKAACSGVLPTKWTVAYDVLAVVVNKENTWANELTYDQLYKIFTNDSPAVYWDEVPGLKEKGAPHAKITIYAPDEASGTYDYFFESIIKDWGKATQVAKTRLELGDGVYNPSADDNVILDAIKSNKYAIGYFGYAYIIENPGQLKVVKVAKKSGDTFVEASIENVAQYPIARPLFIYTNGVPNTSTDKGKAINAYLKYILSEQGQNIVPQVGYVKVSLVDPTIMPAQLSKLN</sequence>
<organism evidence="3 4">
    <name type="scientific">Candidatus Methanofastidiosum methylothiophilum</name>
    <dbReference type="NCBI Taxonomy" id="1705564"/>
    <lineage>
        <taxon>Archaea</taxon>
        <taxon>Methanobacteriati</taxon>
        <taxon>Methanobacteriota</taxon>
        <taxon>Stenosarchaea group</taxon>
        <taxon>Candidatus Methanofastidiosia</taxon>
        <taxon>Candidatus Methanofastidiosales</taxon>
        <taxon>Candidatus Methanofastidiosaceae</taxon>
        <taxon>Candidatus Methanofastidiosum</taxon>
    </lineage>
</organism>
<accession>A0A150J5Q7</accession>
<dbReference type="InterPro" id="IPR050811">
    <property type="entry name" value="Phosphate_ABC_transporter"/>
</dbReference>